<keyword evidence="2" id="KW-0813">Transport</keyword>
<gene>
    <name evidence="6" type="primary">ssuB_6</name>
    <name evidence="6" type="ORF">CLLU_19780</name>
</gene>
<dbReference type="OrthoDB" id="9776556at2"/>
<evidence type="ECO:0000313" key="7">
    <source>
        <dbReference type="Proteomes" id="UP000237798"/>
    </source>
</evidence>
<name>A0A2T0BME9_9CLOT</name>
<dbReference type="RefSeq" id="WP_106009567.1">
    <property type="nucleotide sequence ID" value="NZ_JALCPJ010000013.1"/>
</dbReference>
<dbReference type="EC" id="3.6.3.-" evidence="6"/>
<dbReference type="SMART" id="SM00382">
    <property type="entry name" value="AAA"/>
    <property type="match status" value="1"/>
</dbReference>
<dbReference type="InterPro" id="IPR003439">
    <property type="entry name" value="ABC_transporter-like_ATP-bd"/>
</dbReference>
<dbReference type="EMBL" id="PVXP01000025">
    <property type="protein sequence ID" value="PRR85064.1"/>
    <property type="molecule type" value="Genomic_DNA"/>
</dbReference>
<keyword evidence="3" id="KW-0547">Nucleotide-binding</keyword>
<dbReference type="InterPro" id="IPR003593">
    <property type="entry name" value="AAA+_ATPase"/>
</dbReference>
<dbReference type="InterPro" id="IPR027417">
    <property type="entry name" value="P-loop_NTPase"/>
</dbReference>
<dbReference type="SUPFAM" id="SSF52540">
    <property type="entry name" value="P-loop containing nucleoside triphosphate hydrolases"/>
    <property type="match status" value="1"/>
</dbReference>
<dbReference type="Proteomes" id="UP000237798">
    <property type="component" value="Unassembled WGS sequence"/>
</dbReference>
<dbReference type="PROSITE" id="PS00211">
    <property type="entry name" value="ABC_TRANSPORTER_1"/>
    <property type="match status" value="1"/>
</dbReference>
<dbReference type="GO" id="GO:0005524">
    <property type="term" value="F:ATP binding"/>
    <property type="evidence" value="ECO:0007669"/>
    <property type="project" value="UniProtKB-KW"/>
</dbReference>
<evidence type="ECO:0000256" key="1">
    <source>
        <dbReference type="ARBA" id="ARBA00005417"/>
    </source>
</evidence>
<protein>
    <submittedName>
        <fullName evidence="6">Aliphatic sulfonates import ATP-binding protein SsuB</fullName>
        <ecNumber evidence="6">3.6.3.-</ecNumber>
    </submittedName>
</protein>
<dbReference type="PANTHER" id="PTHR43117:SF4">
    <property type="entry name" value="OSMOPROTECTANT IMPORT ATP-BINDING PROTEIN OSMV"/>
    <property type="match status" value="1"/>
</dbReference>
<proteinExistence type="inferred from homology"/>
<sequence length="339" mass="38168">MKRNVISIPIKDLVEKNSYIEDFFSSIGLRDYDDRYTLEQLVDLLTDEFIDGCGMGREEILTHFKLFIEKMEELKVKSEKCTESITILGGHDKLGKEENISITVKPGEIISLVGPTGSGKSRFLADIECIAQKDTQTGRQVLVNGKTPDLDERFSLENKLVAQLSQNMNFVIDLTVDEFITMHAESRMINNIKDTVGTIIKCANELAGEKFSPDMPVTQLSGGQSRALMIADTALLSISPIVLIDEIENAGIDREKAMELLVKKEKIVFMSTHDPLLALMGNKRIAIRNGGVNKIIETSSRERENLVMLKKFDTKMMELRNIIRRGDIVDFDIGEYMKL</sequence>
<organism evidence="6 7">
    <name type="scientific">Clostridium luticellarii</name>
    <dbReference type="NCBI Taxonomy" id="1691940"/>
    <lineage>
        <taxon>Bacteria</taxon>
        <taxon>Bacillati</taxon>
        <taxon>Bacillota</taxon>
        <taxon>Clostridia</taxon>
        <taxon>Eubacteriales</taxon>
        <taxon>Clostridiaceae</taxon>
        <taxon>Clostridium</taxon>
    </lineage>
</organism>
<keyword evidence="6" id="KW-0378">Hydrolase</keyword>
<reference evidence="6 7" key="1">
    <citation type="submission" date="2018-03" db="EMBL/GenBank/DDBJ databases">
        <title>Genome sequence of Clostridium luticellarii DSM 29923.</title>
        <authorList>
            <person name="Poehlein A."/>
            <person name="Daniel R."/>
        </authorList>
    </citation>
    <scope>NUCLEOTIDE SEQUENCE [LARGE SCALE GENOMIC DNA]</scope>
    <source>
        <strain evidence="6 7">DSM 29923</strain>
    </source>
</reference>
<dbReference type="PROSITE" id="PS50893">
    <property type="entry name" value="ABC_TRANSPORTER_2"/>
    <property type="match status" value="1"/>
</dbReference>
<dbReference type="AlphaFoldDB" id="A0A2T0BME9"/>
<dbReference type="InterPro" id="IPR017871">
    <property type="entry name" value="ABC_transporter-like_CS"/>
</dbReference>
<evidence type="ECO:0000256" key="2">
    <source>
        <dbReference type="ARBA" id="ARBA00022448"/>
    </source>
</evidence>
<evidence type="ECO:0000259" key="5">
    <source>
        <dbReference type="PROSITE" id="PS50893"/>
    </source>
</evidence>
<dbReference type="Gene3D" id="3.40.50.300">
    <property type="entry name" value="P-loop containing nucleotide triphosphate hydrolases"/>
    <property type="match status" value="1"/>
</dbReference>
<dbReference type="Pfam" id="PF00005">
    <property type="entry name" value="ABC_tran"/>
    <property type="match status" value="1"/>
</dbReference>
<evidence type="ECO:0000256" key="3">
    <source>
        <dbReference type="ARBA" id="ARBA00022741"/>
    </source>
</evidence>
<comment type="similarity">
    <text evidence="1">Belongs to the ABC transporter superfamily.</text>
</comment>
<dbReference type="GO" id="GO:0016887">
    <property type="term" value="F:ATP hydrolysis activity"/>
    <property type="evidence" value="ECO:0007669"/>
    <property type="project" value="InterPro"/>
</dbReference>
<feature type="domain" description="ABC transporter" evidence="5">
    <location>
        <begin position="76"/>
        <end position="315"/>
    </location>
</feature>
<evidence type="ECO:0000313" key="6">
    <source>
        <dbReference type="EMBL" id="PRR85064.1"/>
    </source>
</evidence>
<accession>A0A2T0BME9</accession>
<comment type="caution">
    <text evidence="6">The sequence shown here is derived from an EMBL/GenBank/DDBJ whole genome shotgun (WGS) entry which is preliminary data.</text>
</comment>
<keyword evidence="4 6" id="KW-0067">ATP-binding</keyword>
<keyword evidence="7" id="KW-1185">Reference proteome</keyword>
<evidence type="ECO:0000256" key="4">
    <source>
        <dbReference type="ARBA" id="ARBA00022840"/>
    </source>
</evidence>
<dbReference type="PANTHER" id="PTHR43117">
    <property type="entry name" value="OSMOPROTECTANT IMPORT ATP-BINDING PROTEIN OSMV"/>
    <property type="match status" value="1"/>
</dbReference>